<reference evidence="2 3" key="1">
    <citation type="submission" date="2021-09" db="EMBL/GenBank/DDBJ databases">
        <title>Genomic insights and catalytic innovation underlie evolution of tropane alkaloids biosynthesis.</title>
        <authorList>
            <person name="Wang Y.-J."/>
            <person name="Tian T."/>
            <person name="Huang J.-P."/>
            <person name="Huang S.-X."/>
        </authorList>
    </citation>
    <scope>NUCLEOTIDE SEQUENCE [LARGE SCALE GENOMIC DNA]</scope>
    <source>
        <strain evidence="2">KIB-2018</strain>
        <tissue evidence="2">Leaf</tissue>
    </source>
</reference>
<organism evidence="2 3">
    <name type="scientific">Erythroxylum novogranatense</name>
    <dbReference type="NCBI Taxonomy" id="1862640"/>
    <lineage>
        <taxon>Eukaryota</taxon>
        <taxon>Viridiplantae</taxon>
        <taxon>Streptophyta</taxon>
        <taxon>Embryophyta</taxon>
        <taxon>Tracheophyta</taxon>
        <taxon>Spermatophyta</taxon>
        <taxon>Magnoliopsida</taxon>
        <taxon>eudicotyledons</taxon>
        <taxon>Gunneridae</taxon>
        <taxon>Pentapetalae</taxon>
        <taxon>rosids</taxon>
        <taxon>fabids</taxon>
        <taxon>Malpighiales</taxon>
        <taxon>Erythroxylaceae</taxon>
        <taxon>Erythroxylum</taxon>
    </lineage>
</organism>
<feature type="compositionally biased region" description="Polar residues" evidence="1">
    <location>
        <begin position="60"/>
        <end position="83"/>
    </location>
</feature>
<feature type="region of interest" description="Disordered" evidence="1">
    <location>
        <begin position="214"/>
        <end position="247"/>
    </location>
</feature>
<protein>
    <submittedName>
        <fullName evidence="2">Uncharacterized protein</fullName>
    </submittedName>
</protein>
<keyword evidence="3" id="KW-1185">Reference proteome</keyword>
<dbReference type="AlphaFoldDB" id="A0AAV8U3L1"/>
<evidence type="ECO:0000313" key="3">
    <source>
        <dbReference type="Proteomes" id="UP001159364"/>
    </source>
</evidence>
<gene>
    <name evidence="2" type="ORF">K2173_009307</name>
</gene>
<evidence type="ECO:0000256" key="1">
    <source>
        <dbReference type="SAM" id="MobiDB-lite"/>
    </source>
</evidence>
<feature type="compositionally biased region" description="Polar residues" evidence="1">
    <location>
        <begin position="130"/>
        <end position="152"/>
    </location>
</feature>
<evidence type="ECO:0000313" key="2">
    <source>
        <dbReference type="EMBL" id="KAJ8773876.1"/>
    </source>
</evidence>
<feature type="region of interest" description="Disordered" evidence="1">
    <location>
        <begin position="1"/>
        <end position="180"/>
    </location>
</feature>
<sequence length="247" mass="25598">MRKTLIQLNSQATRLLPVTSRPRRPPPPTAGSRKDSTTNGLVVGSRGSRFATLTPEASYDGTTALPTTVESPRNLVGYSSSGTDPPPTKSLSSSSSRDARHTQKTNLGVSGSRSTLKGMTLSPGRVGPSLGSQSSTGPALFSPPQQACSVGQSVSPSPAYEPPPIAPLSAGLQSFGPSTPADRAIEPNLLHVDLGPRCDFLPSHATLAVEIEATTLDTPMEDPVPLPETMTSHDPIGQEVPDLAGTS</sequence>
<comment type="caution">
    <text evidence="2">The sequence shown here is derived from an EMBL/GenBank/DDBJ whole genome shotgun (WGS) entry which is preliminary data.</text>
</comment>
<feature type="compositionally biased region" description="Polar residues" evidence="1">
    <location>
        <begin position="104"/>
        <end position="117"/>
    </location>
</feature>
<name>A0AAV8U3L1_9ROSI</name>
<dbReference type="EMBL" id="JAIWQS010000001">
    <property type="protein sequence ID" value="KAJ8773876.1"/>
    <property type="molecule type" value="Genomic_DNA"/>
</dbReference>
<accession>A0AAV8U3L1</accession>
<dbReference type="Proteomes" id="UP001159364">
    <property type="component" value="Linkage Group LG01"/>
</dbReference>
<proteinExistence type="predicted"/>
<feature type="compositionally biased region" description="Polar residues" evidence="1">
    <location>
        <begin position="1"/>
        <end position="13"/>
    </location>
</feature>